<dbReference type="GO" id="GO:0006099">
    <property type="term" value="P:tricarboxylic acid cycle"/>
    <property type="evidence" value="ECO:0007669"/>
    <property type="project" value="InterPro"/>
</dbReference>
<sequence length="505" mass="55791">MKFYLLCCAVSFFHRKKSSIILNSIFKKETIVSHSQEYRIEEDLLGQLEVPADVYYGVQTLRAVNNFDLSGITLSHFPNFVNALVVVKQAAADANYELGGLTKEKHEAITYACQRILAGEYHEQFVVDMIQGGAGTSTNMNANEVIANVALEHMGYQKGEYQHLHPNNDVNMAQSTNDAYPTAIRLGLLLGHKRLLESLACTIEAFKAKSKEFDHILKMGRTQLQDAVPMTLGQEFFAFATNLEEDLERFESWAPELLLDVNLGGTAIGTGINADPKYQGIAVRRLAEISGHPVRAAKDLIEATSDMGDFVLFSGMLKRTATKLSKICNDLRLLSSGPRTGIQEINLPPRQPGSSIMPGKVNPVIPEAVNQVVFEIIGNDLAVTLAAEAGQLQLNVMEPLIAYKLFDSTRLLQRALDMLCSLCIEGITANEAHCKHLVENSIGLVTALNPYIGYQNSSRIAKKAFASGRAVLELVREEGLLEEDVLQEILRPENMITPRMLTVER</sequence>
<dbReference type="PANTHER" id="PTHR42696">
    <property type="entry name" value="ASPARTATE AMMONIA-LYASE"/>
    <property type="match status" value="1"/>
</dbReference>
<dbReference type="InterPro" id="IPR018951">
    <property type="entry name" value="Fumarase_C_C"/>
</dbReference>
<dbReference type="AlphaFoldDB" id="A0A2X1UVR9"/>
<dbReference type="Gene3D" id="1.10.275.10">
    <property type="entry name" value="Fumarase/aspartase (N-terminal domain)"/>
    <property type="match status" value="1"/>
</dbReference>
<dbReference type="Pfam" id="PF10415">
    <property type="entry name" value="FumaraseC_C"/>
    <property type="match status" value="1"/>
</dbReference>
<keyword evidence="1" id="KW-0963">Cytoplasm</keyword>
<dbReference type="GO" id="GO:0005829">
    <property type="term" value="C:cytosol"/>
    <property type="evidence" value="ECO:0007669"/>
    <property type="project" value="TreeGrafter"/>
</dbReference>
<dbReference type="PROSITE" id="PS00163">
    <property type="entry name" value="FUMARATE_LYASES"/>
    <property type="match status" value="1"/>
</dbReference>
<dbReference type="NCBIfam" id="NF008909">
    <property type="entry name" value="PRK12273.1"/>
    <property type="match status" value="1"/>
</dbReference>
<protein>
    <submittedName>
        <fullName evidence="5">Aspartate ammonia-lyase</fullName>
        <ecNumber evidence="5">4.3.1.1</ecNumber>
    </submittedName>
</protein>
<reference evidence="5 6" key="1">
    <citation type="submission" date="2018-06" db="EMBL/GenBank/DDBJ databases">
        <authorList>
            <consortium name="Pathogen Informatics"/>
            <person name="Doyle S."/>
        </authorList>
    </citation>
    <scope>NUCLEOTIDE SEQUENCE [LARGE SCALE GENOMIC DNA]</scope>
    <source>
        <strain evidence="5 6">NCTC11009</strain>
    </source>
</reference>
<dbReference type="PANTHER" id="PTHR42696:SF2">
    <property type="entry name" value="ASPARTATE AMMONIA-LYASE"/>
    <property type="match status" value="1"/>
</dbReference>
<dbReference type="InterPro" id="IPR024083">
    <property type="entry name" value="Fumarase/histidase_N"/>
</dbReference>
<dbReference type="GO" id="GO:0006531">
    <property type="term" value="P:aspartate metabolic process"/>
    <property type="evidence" value="ECO:0007669"/>
    <property type="project" value="TreeGrafter"/>
</dbReference>
<evidence type="ECO:0000313" key="6">
    <source>
        <dbReference type="Proteomes" id="UP000250242"/>
    </source>
</evidence>
<dbReference type="InterPro" id="IPR020557">
    <property type="entry name" value="Fumarate_lyase_CS"/>
</dbReference>
<evidence type="ECO:0000256" key="1">
    <source>
        <dbReference type="ARBA" id="ARBA00022490"/>
    </source>
</evidence>
<dbReference type="Gene3D" id="1.10.40.30">
    <property type="entry name" value="Fumarase/aspartase (C-terminal domain)"/>
    <property type="match status" value="1"/>
</dbReference>
<evidence type="ECO:0000313" key="5">
    <source>
        <dbReference type="EMBL" id="SPY07773.1"/>
    </source>
</evidence>
<dbReference type="FunFam" id="1.10.275.10:FF:000001">
    <property type="entry name" value="Fumarate hydratase, mitochondrial"/>
    <property type="match status" value="1"/>
</dbReference>
<accession>A0A2X1UVR9</accession>
<evidence type="ECO:0000256" key="2">
    <source>
        <dbReference type="ARBA" id="ARBA00023239"/>
    </source>
</evidence>
<gene>
    <name evidence="5" type="primary">aspA</name>
    <name evidence="5" type="ORF">NCTC11009_00986</name>
</gene>
<dbReference type="FunFam" id="1.10.40.30:FF:000002">
    <property type="entry name" value="Fumarate hydratase class II"/>
    <property type="match status" value="1"/>
</dbReference>
<dbReference type="Pfam" id="PF00206">
    <property type="entry name" value="Lyase_1"/>
    <property type="match status" value="1"/>
</dbReference>
<dbReference type="Proteomes" id="UP000250242">
    <property type="component" value="Unassembled WGS sequence"/>
</dbReference>
<dbReference type="SUPFAM" id="SSF48557">
    <property type="entry name" value="L-aspartase-like"/>
    <property type="match status" value="1"/>
</dbReference>
<dbReference type="CDD" id="cd01357">
    <property type="entry name" value="Aspartase"/>
    <property type="match status" value="1"/>
</dbReference>
<dbReference type="FunFam" id="1.20.200.10:FF:000001">
    <property type="entry name" value="Fumarate hydratase, mitochondrial"/>
    <property type="match status" value="1"/>
</dbReference>
<dbReference type="InterPro" id="IPR051546">
    <property type="entry name" value="Aspartate_Ammonia-Lyase"/>
</dbReference>
<dbReference type="EC" id="4.3.1.1" evidence="5"/>
<keyword evidence="2 5" id="KW-0456">Lyase</keyword>
<dbReference type="InterPro" id="IPR008948">
    <property type="entry name" value="L-Aspartase-like"/>
</dbReference>
<dbReference type="GO" id="GO:0008797">
    <property type="term" value="F:aspartate ammonia-lyase activity"/>
    <property type="evidence" value="ECO:0007669"/>
    <property type="project" value="UniProtKB-EC"/>
</dbReference>
<feature type="domain" description="Fumarase C C-terminal" evidence="4">
    <location>
        <begin position="444"/>
        <end position="496"/>
    </location>
</feature>
<proteinExistence type="predicted"/>
<dbReference type="InterPro" id="IPR022761">
    <property type="entry name" value="Fumarate_lyase_N"/>
</dbReference>
<dbReference type="Gene3D" id="1.20.200.10">
    <property type="entry name" value="Fumarase/aspartase (Central domain)"/>
    <property type="match status" value="1"/>
</dbReference>
<organism evidence="5 6">
    <name type="scientific">Oligella urethralis</name>
    <dbReference type="NCBI Taxonomy" id="90245"/>
    <lineage>
        <taxon>Bacteria</taxon>
        <taxon>Pseudomonadati</taxon>
        <taxon>Pseudomonadota</taxon>
        <taxon>Betaproteobacteria</taxon>
        <taxon>Burkholderiales</taxon>
        <taxon>Alcaligenaceae</taxon>
        <taxon>Oligella</taxon>
    </lineage>
</organism>
<dbReference type="EMBL" id="UATH01000001">
    <property type="protein sequence ID" value="SPY07773.1"/>
    <property type="molecule type" value="Genomic_DNA"/>
</dbReference>
<dbReference type="PRINTS" id="PR00149">
    <property type="entry name" value="FUMRATELYASE"/>
</dbReference>
<evidence type="ECO:0000259" key="4">
    <source>
        <dbReference type="Pfam" id="PF10415"/>
    </source>
</evidence>
<name>A0A2X1UVR9_9BURK</name>
<feature type="domain" description="Fumarate lyase N-terminal" evidence="3">
    <location>
        <begin position="46"/>
        <end position="378"/>
    </location>
</feature>
<dbReference type="InterPro" id="IPR000362">
    <property type="entry name" value="Fumarate_lyase_fam"/>
</dbReference>
<evidence type="ECO:0000259" key="3">
    <source>
        <dbReference type="Pfam" id="PF00206"/>
    </source>
</evidence>